<gene>
    <name evidence="1" type="ORF">BU16DRAFT_198760</name>
</gene>
<proteinExistence type="predicted"/>
<protein>
    <recommendedName>
        <fullName evidence="3">ER-bound oxygenase mpaB/mpaB'/Rubber oxygenase catalytic domain-containing protein</fullName>
    </recommendedName>
</protein>
<keyword evidence="2" id="KW-1185">Reference proteome</keyword>
<dbReference type="Proteomes" id="UP000799750">
    <property type="component" value="Unassembled WGS sequence"/>
</dbReference>
<reference evidence="1" key="1">
    <citation type="journal article" date="2020" name="Stud. Mycol.">
        <title>101 Dothideomycetes genomes: a test case for predicting lifestyles and emergence of pathogens.</title>
        <authorList>
            <person name="Haridas S."/>
            <person name="Albert R."/>
            <person name="Binder M."/>
            <person name="Bloem J."/>
            <person name="Labutti K."/>
            <person name="Salamov A."/>
            <person name="Andreopoulos B."/>
            <person name="Baker S."/>
            <person name="Barry K."/>
            <person name="Bills G."/>
            <person name="Bluhm B."/>
            <person name="Cannon C."/>
            <person name="Castanera R."/>
            <person name="Culley D."/>
            <person name="Daum C."/>
            <person name="Ezra D."/>
            <person name="Gonzalez J."/>
            <person name="Henrissat B."/>
            <person name="Kuo A."/>
            <person name="Liang C."/>
            <person name="Lipzen A."/>
            <person name="Lutzoni F."/>
            <person name="Magnuson J."/>
            <person name="Mondo S."/>
            <person name="Nolan M."/>
            <person name="Ohm R."/>
            <person name="Pangilinan J."/>
            <person name="Park H.-J."/>
            <person name="Ramirez L."/>
            <person name="Alfaro M."/>
            <person name="Sun H."/>
            <person name="Tritt A."/>
            <person name="Yoshinaga Y."/>
            <person name="Zwiers L.-H."/>
            <person name="Turgeon B."/>
            <person name="Goodwin S."/>
            <person name="Spatafora J."/>
            <person name="Crous P."/>
            <person name="Grigoriev I."/>
        </authorList>
    </citation>
    <scope>NUCLEOTIDE SEQUENCE</scope>
    <source>
        <strain evidence="1">CBS 269.34</strain>
    </source>
</reference>
<organism evidence="1 2">
    <name type="scientific">Lophium mytilinum</name>
    <dbReference type="NCBI Taxonomy" id="390894"/>
    <lineage>
        <taxon>Eukaryota</taxon>
        <taxon>Fungi</taxon>
        <taxon>Dikarya</taxon>
        <taxon>Ascomycota</taxon>
        <taxon>Pezizomycotina</taxon>
        <taxon>Dothideomycetes</taxon>
        <taxon>Pleosporomycetidae</taxon>
        <taxon>Mytilinidiales</taxon>
        <taxon>Mytilinidiaceae</taxon>
        <taxon>Lophium</taxon>
    </lineage>
</organism>
<name>A0A6A6RAI0_9PEZI</name>
<dbReference type="OrthoDB" id="2821871at2759"/>
<sequence length="337" mass="38912">MTTLKPSYRWIQKRIETLDPYKDYEEIYRLSVSYGGNDFINNLIYTLIFPNFVVTEHGARVVWREDGGKVFAAATGRVEQTATANDTWWYYGPSDPRTQKSVEKINKLHESWAKQYPGDFSHNDDYIYTLAFSAVFMHRLRLRLGLCGVSEKIKIASYIFMSDMVKLFYAEGRVPLTDWPNSWDGLIKYCEDFENQPRPGSEQGHLIASAIYEHFAFRWFPPPMRWLGRAIPISLTLPSTLAAHKVTPPNPLLKAIILFAFGWLIWVMETLGPDPQSAFLPELEQMSKTQQTERAKEHKQLDRAFPSYFAARPGNQSIGCPFRSNMKLQTSKVVEME</sequence>
<evidence type="ECO:0000313" key="2">
    <source>
        <dbReference type="Proteomes" id="UP000799750"/>
    </source>
</evidence>
<evidence type="ECO:0000313" key="1">
    <source>
        <dbReference type="EMBL" id="KAF2501402.1"/>
    </source>
</evidence>
<dbReference type="EMBL" id="MU004182">
    <property type="protein sequence ID" value="KAF2501402.1"/>
    <property type="molecule type" value="Genomic_DNA"/>
</dbReference>
<evidence type="ECO:0008006" key="3">
    <source>
        <dbReference type="Google" id="ProtNLM"/>
    </source>
</evidence>
<dbReference type="AlphaFoldDB" id="A0A6A6RAI0"/>
<accession>A0A6A6RAI0</accession>